<keyword evidence="1" id="KW-0521">NADP</keyword>
<gene>
    <name evidence="3" type="ORF">A5683_13890</name>
</gene>
<protein>
    <submittedName>
        <fullName evidence="3">LysR family transcriptional regulator</fullName>
    </submittedName>
</protein>
<dbReference type="Pfam" id="PF13460">
    <property type="entry name" value="NAD_binding_10"/>
    <property type="match status" value="1"/>
</dbReference>
<proteinExistence type="predicted"/>
<dbReference type="OrthoDB" id="9771302at2"/>
<organism evidence="3 4">
    <name type="scientific">Mycobacterium mantenii</name>
    <dbReference type="NCBI Taxonomy" id="560555"/>
    <lineage>
        <taxon>Bacteria</taxon>
        <taxon>Bacillati</taxon>
        <taxon>Actinomycetota</taxon>
        <taxon>Actinomycetes</taxon>
        <taxon>Mycobacteriales</taxon>
        <taxon>Mycobacteriaceae</taxon>
        <taxon>Mycobacterium</taxon>
        <taxon>Mycobacterium avium complex (MAC)</taxon>
    </lineage>
</organism>
<accession>A0A1A2TZ73</accession>
<evidence type="ECO:0000256" key="1">
    <source>
        <dbReference type="ARBA" id="ARBA00022857"/>
    </source>
</evidence>
<evidence type="ECO:0000259" key="2">
    <source>
        <dbReference type="Pfam" id="PF13460"/>
    </source>
</evidence>
<reference evidence="3 4" key="1">
    <citation type="submission" date="2016-06" db="EMBL/GenBank/DDBJ databases">
        <authorList>
            <person name="Kjaerup R.B."/>
            <person name="Dalgaard T.S."/>
            <person name="Juul-Madsen H.R."/>
        </authorList>
    </citation>
    <scope>NUCLEOTIDE SEQUENCE [LARGE SCALE GENOMIC DNA]</scope>
    <source>
        <strain evidence="3 4">E152</strain>
    </source>
</reference>
<dbReference type="PANTHER" id="PTHR42748:SF3">
    <property type="entry name" value="BLL4366 PROTEIN"/>
    <property type="match status" value="1"/>
</dbReference>
<dbReference type="AlphaFoldDB" id="A0A1A2TZ73"/>
<sequence length="251" mass="26076">MSTSKNITVVGATGMIGAQVVDLLTAAGHRVTAASRSSGVDAVTGDGVDTAFAHADVVVDVLNSPSLEDGPSRDFFTNSATTLLSAAQRADVGHYVLLSIVGVDKLRGRGYLEGKHSQEELVASSNLPYTIVRATQFHEFTDGIAASLIVDGQVQAPDALIQPVASAEVAAVVARVAGDTPLQGVLDLGGPEKMTFAEMARAVLAKQGKDVPINVDPEATYFGTPVEHNSLVTGEGAEIAPTRLGDWLDQR</sequence>
<dbReference type="SUPFAM" id="SSF51735">
    <property type="entry name" value="NAD(P)-binding Rossmann-fold domains"/>
    <property type="match status" value="1"/>
</dbReference>
<evidence type="ECO:0000313" key="4">
    <source>
        <dbReference type="Proteomes" id="UP000092389"/>
    </source>
</evidence>
<dbReference type="InterPro" id="IPR051164">
    <property type="entry name" value="NmrA-like_oxidored"/>
</dbReference>
<name>A0A1A2TZ73_MYCNT</name>
<dbReference type="PANTHER" id="PTHR42748">
    <property type="entry name" value="NITROGEN METABOLITE REPRESSION PROTEIN NMRA FAMILY MEMBER"/>
    <property type="match status" value="1"/>
</dbReference>
<dbReference type="EMBL" id="LZJU01000005">
    <property type="protein sequence ID" value="OBH81362.1"/>
    <property type="molecule type" value="Genomic_DNA"/>
</dbReference>
<evidence type="ECO:0000313" key="3">
    <source>
        <dbReference type="EMBL" id="OBH81362.1"/>
    </source>
</evidence>
<dbReference type="RefSeq" id="WP_067907332.1">
    <property type="nucleotide sequence ID" value="NZ_LZJP01000066.1"/>
</dbReference>
<comment type="caution">
    <text evidence="3">The sequence shown here is derived from an EMBL/GenBank/DDBJ whole genome shotgun (WGS) entry which is preliminary data.</text>
</comment>
<dbReference type="InterPro" id="IPR036291">
    <property type="entry name" value="NAD(P)-bd_dom_sf"/>
</dbReference>
<dbReference type="InterPro" id="IPR016040">
    <property type="entry name" value="NAD(P)-bd_dom"/>
</dbReference>
<dbReference type="Proteomes" id="UP000092389">
    <property type="component" value="Unassembled WGS sequence"/>
</dbReference>
<dbReference type="Gene3D" id="3.40.50.720">
    <property type="entry name" value="NAD(P)-binding Rossmann-like Domain"/>
    <property type="match status" value="1"/>
</dbReference>
<feature type="domain" description="NAD(P)-binding" evidence="2">
    <location>
        <begin position="11"/>
        <end position="178"/>
    </location>
</feature>